<dbReference type="InterPro" id="IPR036869">
    <property type="entry name" value="J_dom_sf"/>
</dbReference>
<dbReference type="Gene3D" id="1.10.287.110">
    <property type="entry name" value="DnaJ domain"/>
    <property type="match status" value="1"/>
</dbReference>
<accession>T1JRD5</accession>
<evidence type="ECO:0000256" key="4">
    <source>
        <dbReference type="ARBA" id="ARBA00045428"/>
    </source>
</evidence>
<protein>
    <recommendedName>
        <fullName evidence="2">DnaJ homolog subfamily B member 9</fullName>
    </recommendedName>
    <alternativeName>
        <fullName evidence="3">Endoplasmic reticulum DNA J domain-containing protein 4</fullName>
    </alternativeName>
</protein>
<feature type="signal peptide" evidence="7">
    <location>
        <begin position="1"/>
        <end position="25"/>
    </location>
</feature>
<dbReference type="STRING" id="32264.T1JRD5"/>
<evidence type="ECO:0000256" key="3">
    <source>
        <dbReference type="ARBA" id="ARBA00041533"/>
    </source>
</evidence>
<evidence type="ECO:0000256" key="5">
    <source>
        <dbReference type="ARBA" id="ARBA00046365"/>
    </source>
</evidence>
<dbReference type="GO" id="GO:0036503">
    <property type="term" value="P:ERAD pathway"/>
    <property type="evidence" value="ECO:0007669"/>
    <property type="project" value="TreeGrafter"/>
</dbReference>
<reference evidence="10" key="1">
    <citation type="submission" date="2011-08" db="EMBL/GenBank/DDBJ databases">
        <authorList>
            <person name="Rombauts S."/>
        </authorList>
    </citation>
    <scope>NUCLEOTIDE SEQUENCE</scope>
    <source>
        <strain evidence="10">London</strain>
    </source>
</reference>
<dbReference type="OrthoDB" id="552049at2759"/>
<dbReference type="SMART" id="SM00271">
    <property type="entry name" value="DnaJ"/>
    <property type="match status" value="1"/>
</dbReference>
<dbReference type="PRINTS" id="PR00625">
    <property type="entry name" value="JDOMAIN"/>
</dbReference>
<feature type="chain" id="PRO_5004580544" description="DnaJ homolog subfamily B member 9" evidence="7">
    <location>
        <begin position="26"/>
        <end position="253"/>
    </location>
</feature>
<feature type="region of interest" description="Disordered" evidence="6">
    <location>
        <begin position="139"/>
        <end position="159"/>
    </location>
</feature>
<dbReference type="GO" id="GO:0051787">
    <property type="term" value="F:misfolded protein binding"/>
    <property type="evidence" value="ECO:0007669"/>
    <property type="project" value="TreeGrafter"/>
</dbReference>
<dbReference type="KEGG" id="tut:107369185"/>
<dbReference type="PANTHER" id="PTHR44360">
    <property type="entry name" value="DNAJ HOMOLOG SUBFAMILY B MEMBER 9"/>
    <property type="match status" value="1"/>
</dbReference>
<gene>
    <name evidence="9" type="primary">107369185</name>
</gene>
<feature type="domain" description="J" evidence="8">
    <location>
        <begin position="28"/>
        <end position="92"/>
    </location>
</feature>
<proteinExistence type="predicted"/>
<keyword evidence="7" id="KW-0732">Signal</keyword>
<dbReference type="PROSITE" id="PS00636">
    <property type="entry name" value="DNAJ_1"/>
    <property type="match status" value="1"/>
</dbReference>
<dbReference type="GO" id="GO:0051087">
    <property type="term" value="F:protein-folding chaperone binding"/>
    <property type="evidence" value="ECO:0007669"/>
    <property type="project" value="TreeGrafter"/>
</dbReference>
<dbReference type="SUPFAM" id="SSF46565">
    <property type="entry name" value="Chaperone J-domain"/>
    <property type="match status" value="1"/>
</dbReference>
<dbReference type="HOGENOM" id="CLU_077239_0_0_1"/>
<reference evidence="9" key="2">
    <citation type="submission" date="2015-06" db="UniProtKB">
        <authorList>
            <consortium name="EnsemblMetazoa"/>
        </authorList>
    </citation>
    <scope>IDENTIFICATION</scope>
</reference>
<evidence type="ECO:0000256" key="7">
    <source>
        <dbReference type="SAM" id="SignalP"/>
    </source>
</evidence>
<dbReference type="InterPro" id="IPR018253">
    <property type="entry name" value="DnaJ_domain_CS"/>
</dbReference>
<dbReference type="EMBL" id="CAEY01000448">
    <property type="status" value="NOT_ANNOTATED_CDS"/>
    <property type="molecule type" value="Genomic_DNA"/>
</dbReference>
<dbReference type="AlphaFoldDB" id="T1JRD5"/>
<sequence length="253" mass="28809">MKFPDSLSFAAFFISVTLLVSEVLGKQDYYDLLGIKKSATDREIKRAFRKLALKYHPDKNKSKDAEEKFRDIAEAYDVLSDADKRKKYDKFGHSAFSGPEGSSSHGGWSGGAHFKADFDYNEFFKHFDDAFRFHGSNYQAHHHSHGDSHHHESSHQHDHRHHRFQFAGFNFDDLFSDNMWEPEDFHHFGHSSQGFGPEFHGFGSGESFFGSHFGPGSHHHSSMQFNQNPGSGHGCKTVTKRVGNTVMTMTECT</sequence>
<dbReference type="GO" id="GO:0005783">
    <property type="term" value="C:endoplasmic reticulum"/>
    <property type="evidence" value="ECO:0007669"/>
    <property type="project" value="TreeGrafter"/>
</dbReference>
<organism evidence="9 10">
    <name type="scientific">Tetranychus urticae</name>
    <name type="common">Two-spotted spider mite</name>
    <dbReference type="NCBI Taxonomy" id="32264"/>
    <lineage>
        <taxon>Eukaryota</taxon>
        <taxon>Metazoa</taxon>
        <taxon>Ecdysozoa</taxon>
        <taxon>Arthropoda</taxon>
        <taxon>Chelicerata</taxon>
        <taxon>Arachnida</taxon>
        <taxon>Acari</taxon>
        <taxon>Acariformes</taxon>
        <taxon>Trombidiformes</taxon>
        <taxon>Prostigmata</taxon>
        <taxon>Eleutherengona</taxon>
        <taxon>Raphignathae</taxon>
        <taxon>Tetranychoidea</taxon>
        <taxon>Tetranychidae</taxon>
        <taxon>Tetranychus</taxon>
    </lineage>
</organism>
<comment type="function">
    <text evidence="4">Co-chaperone for Hsp70 protein HSPA5/BiP that acts as a key repressor of the ERN1/IRE1-mediated unfolded protein response (UPR). J domain-containing co-chaperones stimulate the ATPase activity of Hsp70 proteins and are required for efficient substrate recognition by Hsp70 proteins. In the unstressed endoplasmic reticulum, interacts with the luminal region of ERN1/IRE1 and selectively recruits HSPA5/BiP: HSPA5/BiP disrupts the dimerization of the active ERN1/IRE1 luminal region, thereby inactivating ERN1/IRE1. Also involved in endoplasmic reticulum-associated degradation (ERAD) of misfolded proteins. Required for survival of B-cell progenitors and normal antibody production.</text>
</comment>
<evidence type="ECO:0000313" key="10">
    <source>
        <dbReference type="Proteomes" id="UP000015104"/>
    </source>
</evidence>
<comment type="subunit">
    <text evidence="5">Interacts with HSPA5/BiP; interaction is direct. Interacts with ERN1/IRE1 (via the luminal region). Interacts with DERL1.</text>
</comment>
<dbReference type="Proteomes" id="UP000015104">
    <property type="component" value="Unassembled WGS sequence"/>
</dbReference>
<dbReference type="eggNOG" id="KOG0714">
    <property type="taxonomic scope" value="Eukaryota"/>
</dbReference>
<feature type="compositionally biased region" description="Basic and acidic residues" evidence="6">
    <location>
        <begin position="145"/>
        <end position="156"/>
    </location>
</feature>
<dbReference type="EnsemblMetazoa" id="tetur01g06500.1">
    <property type="protein sequence ID" value="tetur01g06500.1"/>
    <property type="gene ID" value="tetur01g06500"/>
</dbReference>
<evidence type="ECO:0000256" key="1">
    <source>
        <dbReference type="ARBA" id="ARBA00023186"/>
    </source>
</evidence>
<evidence type="ECO:0000256" key="2">
    <source>
        <dbReference type="ARBA" id="ARBA00040158"/>
    </source>
</evidence>
<keyword evidence="1" id="KW-0143">Chaperone</keyword>
<evidence type="ECO:0000256" key="6">
    <source>
        <dbReference type="SAM" id="MobiDB-lite"/>
    </source>
</evidence>
<name>T1JRD5_TETUR</name>
<evidence type="ECO:0000313" key="9">
    <source>
        <dbReference type="EnsemblMetazoa" id="tetur01g06500.1"/>
    </source>
</evidence>
<dbReference type="InterPro" id="IPR051948">
    <property type="entry name" value="Hsp70_co-chaperone_J-domain"/>
</dbReference>
<dbReference type="Pfam" id="PF00226">
    <property type="entry name" value="DnaJ"/>
    <property type="match status" value="1"/>
</dbReference>
<dbReference type="InterPro" id="IPR001623">
    <property type="entry name" value="DnaJ_domain"/>
</dbReference>
<dbReference type="PROSITE" id="PS50076">
    <property type="entry name" value="DNAJ_2"/>
    <property type="match status" value="1"/>
</dbReference>
<dbReference type="CDD" id="cd06257">
    <property type="entry name" value="DnaJ"/>
    <property type="match status" value="1"/>
</dbReference>
<evidence type="ECO:0000259" key="8">
    <source>
        <dbReference type="PROSITE" id="PS50076"/>
    </source>
</evidence>
<keyword evidence="10" id="KW-1185">Reference proteome</keyword>
<dbReference type="PANTHER" id="PTHR44360:SF1">
    <property type="entry name" value="DNAJ HOMOLOG SUBFAMILY B MEMBER 9"/>
    <property type="match status" value="1"/>
</dbReference>
<dbReference type="OMA" id="YNFRQHY"/>